<dbReference type="InterPro" id="IPR000504">
    <property type="entry name" value="RRM_dom"/>
</dbReference>
<evidence type="ECO:0000256" key="2">
    <source>
        <dbReference type="PROSITE-ProRule" id="PRU00176"/>
    </source>
</evidence>
<dbReference type="EMBL" id="DS016991">
    <property type="protein sequence ID" value="KMU86126.1"/>
    <property type="molecule type" value="Genomic_DNA"/>
</dbReference>
<evidence type="ECO:0000256" key="1">
    <source>
        <dbReference type="ARBA" id="ARBA00022884"/>
    </source>
</evidence>
<dbReference type="PROSITE" id="PS50102">
    <property type="entry name" value="RRM"/>
    <property type="match status" value="1"/>
</dbReference>
<proteinExistence type="predicted"/>
<dbReference type="SUPFAM" id="SSF54928">
    <property type="entry name" value="RNA-binding domain, RBD"/>
    <property type="match status" value="1"/>
</dbReference>
<feature type="transmembrane region" description="Helical" evidence="3">
    <location>
        <begin position="123"/>
        <end position="141"/>
    </location>
</feature>
<dbReference type="Proteomes" id="UP000054563">
    <property type="component" value="Unassembled WGS sequence"/>
</dbReference>
<dbReference type="PANTHER" id="PTHR19965">
    <property type="entry name" value="RNA AND EXPORT FACTOR BINDING PROTEIN"/>
    <property type="match status" value="1"/>
</dbReference>
<dbReference type="STRING" id="396776.A0A0J8RNI0"/>
<dbReference type="AlphaFoldDB" id="A0A0J8RNI0"/>
<reference evidence="6" key="1">
    <citation type="journal article" date="2010" name="Genome Res.">
        <title>Population genomic sequencing of Coccidioides fungi reveals recent hybridization and transposon control.</title>
        <authorList>
            <person name="Neafsey D.E."/>
            <person name="Barker B.M."/>
            <person name="Sharpton T.J."/>
            <person name="Stajich J.E."/>
            <person name="Park D.J."/>
            <person name="Whiston E."/>
            <person name="Hung C.-Y."/>
            <person name="McMahan C."/>
            <person name="White J."/>
            <person name="Sykes S."/>
            <person name="Heiman D."/>
            <person name="Young S."/>
            <person name="Zeng Q."/>
            <person name="Abouelleil A."/>
            <person name="Aftuck L."/>
            <person name="Bessette D."/>
            <person name="Brown A."/>
            <person name="FitzGerald M."/>
            <person name="Lui A."/>
            <person name="Macdonald J.P."/>
            <person name="Priest M."/>
            <person name="Orbach M.J."/>
            <person name="Galgiani J.N."/>
            <person name="Kirkland T.N."/>
            <person name="Cole G.T."/>
            <person name="Birren B.W."/>
            <person name="Henn M.R."/>
            <person name="Taylor J.W."/>
            <person name="Rounsley S.D."/>
        </authorList>
    </citation>
    <scope>NUCLEOTIDE SEQUENCE [LARGE SCALE GENOMIC DNA]</scope>
    <source>
        <strain evidence="6">H538.4</strain>
    </source>
</reference>
<dbReference type="InterPro" id="IPR012677">
    <property type="entry name" value="Nucleotide-bd_a/b_plait_sf"/>
</dbReference>
<feature type="domain" description="RRM" evidence="4">
    <location>
        <begin position="109"/>
        <end position="185"/>
    </location>
</feature>
<dbReference type="GO" id="GO:0003729">
    <property type="term" value="F:mRNA binding"/>
    <property type="evidence" value="ECO:0007669"/>
    <property type="project" value="TreeGrafter"/>
</dbReference>
<dbReference type="SMART" id="SM00360">
    <property type="entry name" value="RRM"/>
    <property type="match status" value="1"/>
</dbReference>
<keyword evidence="1 2" id="KW-0694">RNA-binding</keyword>
<evidence type="ECO:0000259" key="4">
    <source>
        <dbReference type="PROSITE" id="PS50102"/>
    </source>
</evidence>
<evidence type="ECO:0000313" key="5">
    <source>
        <dbReference type="EMBL" id="KMU86126.1"/>
    </source>
</evidence>
<evidence type="ECO:0000313" key="6">
    <source>
        <dbReference type="Proteomes" id="UP000054563"/>
    </source>
</evidence>
<evidence type="ECO:0000256" key="3">
    <source>
        <dbReference type="SAM" id="Phobius"/>
    </source>
</evidence>
<dbReference type="PANTHER" id="PTHR19965:SF82">
    <property type="entry name" value="THO COMPLEX SUBUNIT 4"/>
    <property type="match status" value="1"/>
</dbReference>
<name>A0A0J8RNI0_COCIT</name>
<organism evidence="5 6">
    <name type="scientific">Coccidioides immitis H538.4</name>
    <dbReference type="NCBI Taxonomy" id="396776"/>
    <lineage>
        <taxon>Eukaryota</taxon>
        <taxon>Fungi</taxon>
        <taxon>Dikarya</taxon>
        <taxon>Ascomycota</taxon>
        <taxon>Pezizomycotina</taxon>
        <taxon>Eurotiomycetes</taxon>
        <taxon>Eurotiomycetidae</taxon>
        <taxon>Onygenales</taxon>
        <taxon>Onygenaceae</taxon>
        <taxon>Coccidioides</taxon>
    </lineage>
</organism>
<accession>A0A0J8RNI0</accession>
<dbReference type="OrthoDB" id="5382468at2759"/>
<dbReference type="InterPro" id="IPR051229">
    <property type="entry name" value="ALYREF_mRNA_export"/>
</dbReference>
<sequence>MDRSLDEIIAERPRYSNRGRTRQSAGRRGNFSRDEARVHKVFLLFFLSLHPDSFRNDRADVELDWVHDKFEDDRDSGFLISQPTVIATFLTCQIQRALLPFEGPVPVVMAVFRRLLSSMPFSAIYGLFTGIGPILSLSLVYDRAGRSEGVAFVTYKRLVDAQTAIREFDGANAKGQPIRKSQEAAYLIERKGPAEILVA</sequence>
<dbReference type="Pfam" id="PF00076">
    <property type="entry name" value="RRM_1"/>
    <property type="match status" value="1"/>
</dbReference>
<dbReference type="Gene3D" id="3.30.70.330">
    <property type="match status" value="1"/>
</dbReference>
<gene>
    <name evidence="5" type="ORF">CIHG_03914</name>
</gene>
<dbReference type="VEuPathDB" id="FungiDB:CIHG_03914"/>
<dbReference type="InterPro" id="IPR035979">
    <property type="entry name" value="RBD_domain_sf"/>
</dbReference>
<protein>
    <recommendedName>
        <fullName evidence="4">RRM domain-containing protein</fullName>
    </recommendedName>
</protein>
<keyword evidence="3" id="KW-0472">Membrane</keyword>
<keyword evidence="3" id="KW-0812">Transmembrane</keyword>
<dbReference type="GO" id="GO:0005634">
    <property type="term" value="C:nucleus"/>
    <property type="evidence" value="ECO:0007669"/>
    <property type="project" value="TreeGrafter"/>
</dbReference>
<keyword evidence="3" id="KW-1133">Transmembrane helix</keyword>